<sequence length="147" mass="16624">MSATQSPYAGRSPIAELLRDVKEHRHSFGDTDFAVLKKAICDIQEQSFEGNRLDQGLIIDHNVKPKYIHNVMLMTKPGFKDRGEKILGGVVINLYWRRPNIDVAQLVIHASDARPVQIGIRVKFKKFGGYAFYPCGTNQIRDVLNSL</sequence>
<proteinExistence type="predicted"/>
<protein>
    <submittedName>
        <fullName evidence="1">Terminase</fullName>
    </submittedName>
</protein>
<organism evidence="1">
    <name type="scientific">Pantoea phage Survivor</name>
    <dbReference type="NCBI Taxonomy" id="3232176"/>
    <lineage>
        <taxon>Viruses</taxon>
        <taxon>Duplodnaviria</taxon>
        <taxon>Heunggongvirae</taxon>
        <taxon>Uroviricota</taxon>
        <taxon>Caudoviricetes</taxon>
    </lineage>
</organism>
<name>A0AAU8KZ97_9CAUD</name>
<reference evidence="1" key="1">
    <citation type="submission" date="2024-06" db="EMBL/GenBank/DDBJ databases">
        <authorList>
            <person name="Gannavaram S."/>
            <person name="Nemani S."/>
            <person name="Datta M."/>
            <person name="Picchiottino A."/>
            <person name="Mereddy A."/>
            <person name="Gannavaram N."/>
            <person name="Honeycutt C."/>
            <person name="Tran D."/>
            <person name="Choi K."/>
            <person name="Srinivasan K."/>
            <person name="Johnson A."/>
        </authorList>
    </citation>
    <scope>NUCLEOTIDE SEQUENCE</scope>
</reference>
<dbReference type="EMBL" id="PP885733">
    <property type="protein sequence ID" value="XCN28118.1"/>
    <property type="molecule type" value="Genomic_DNA"/>
</dbReference>
<accession>A0AAU8KZ97</accession>
<evidence type="ECO:0000313" key="1">
    <source>
        <dbReference type="EMBL" id="XCN28118.1"/>
    </source>
</evidence>